<comment type="caution">
    <text evidence="1">The sequence shown here is derived from an EMBL/GenBank/DDBJ whole genome shotgun (WGS) entry which is preliminary data.</text>
</comment>
<evidence type="ECO:0000313" key="1">
    <source>
        <dbReference type="EMBL" id="KAH3712564.1"/>
    </source>
</evidence>
<organism evidence="1 2">
    <name type="scientific">Dreissena polymorpha</name>
    <name type="common">Zebra mussel</name>
    <name type="synonym">Mytilus polymorpha</name>
    <dbReference type="NCBI Taxonomy" id="45954"/>
    <lineage>
        <taxon>Eukaryota</taxon>
        <taxon>Metazoa</taxon>
        <taxon>Spiralia</taxon>
        <taxon>Lophotrochozoa</taxon>
        <taxon>Mollusca</taxon>
        <taxon>Bivalvia</taxon>
        <taxon>Autobranchia</taxon>
        <taxon>Heteroconchia</taxon>
        <taxon>Euheterodonta</taxon>
        <taxon>Imparidentia</taxon>
        <taxon>Neoheterodontei</taxon>
        <taxon>Myida</taxon>
        <taxon>Dreissenoidea</taxon>
        <taxon>Dreissenidae</taxon>
        <taxon>Dreissena</taxon>
    </lineage>
</organism>
<reference evidence="1" key="1">
    <citation type="journal article" date="2019" name="bioRxiv">
        <title>The Genome of the Zebra Mussel, Dreissena polymorpha: A Resource for Invasive Species Research.</title>
        <authorList>
            <person name="McCartney M.A."/>
            <person name="Auch B."/>
            <person name="Kono T."/>
            <person name="Mallez S."/>
            <person name="Zhang Y."/>
            <person name="Obille A."/>
            <person name="Becker A."/>
            <person name="Abrahante J.E."/>
            <person name="Garbe J."/>
            <person name="Badalamenti J.P."/>
            <person name="Herman A."/>
            <person name="Mangelson H."/>
            <person name="Liachko I."/>
            <person name="Sullivan S."/>
            <person name="Sone E.D."/>
            <person name="Koren S."/>
            <person name="Silverstein K.A.T."/>
            <person name="Beckman K.B."/>
            <person name="Gohl D.M."/>
        </authorList>
    </citation>
    <scope>NUCLEOTIDE SEQUENCE</scope>
    <source>
        <strain evidence="1">Duluth1</strain>
        <tissue evidence="1">Whole animal</tissue>
    </source>
</reference>
<proteinExistence type="predicted"/>
<name>A0A9D4BWQ9_DREPO</name>
<dbReference type="AlphaFoldDB" id="A0A9D4BWQ9"/>
<dbReference type="Proteomes" id="UP000828390">
    <property type="component" value="Unassembled WGS sequence"/>
</dbReference>
<keyword evidence="2" id="KW-1185">Reference proteome</keyword>
<protein>
    <submittedName>
        <fullName evidence="1">Uncharacterized protein</fullName>
    </submittedName>
</protein>
<dbReference type="EMBL" id="JAIWYP010000014">
    <property type="protein sequence ID" value="KAH3712564.1"/>
    <property type="molecule type" value="Genomic_DNA"/>
</dbReference>
<evidence type="ECO:0000313" key="2">
    <source>
        <dbReference type="Proteomes" id="UP000828390"/>
    </source>
</evidence>
<accession>A0A9D4BWQ9</accession>
<gene>
    <name evidence="1" type="ORF">DPMN_072314</name>
</gene>
<sequence length="64" mass="7429">MARNACREVVFEDLPRFLDYDKMVDIVLEVSVRFRQATSNWQGMVHILQQGSQHHGQLSVKCLP</sequence>
<reference evidence="1" key="2">
    <citation type="submission" date="2020-11" db="EMBL/GenBank/DDBJ databases">
        <authorList>
            <person name="McCartney M.A."/>
            <person name="Auch B."/>
            <person name="Kono T."/>
            <person name="Mallez S."/>
            <person name="Becker A."/>
            <person name="Gohl D.M."/>
            <person name="Silverstein K.A.T."/>
            <person name="Koren S."/>
            <person name="Bechman K.B."/>
            <person name="Herman A."/>
            <person name="Abrahante J.E."/>
            <person name="Garbe J."/>
        </authorList>
    </citation>
    <scope>NUCLEOTIDE SEQUENCE</scope>
    <source>
        <strain evidence="1">Duluth1</strain>
        <tissue evidence="1">Whole animal</tissue>
    </source>
</reference>